<dbReference type="AlphaFoldDB" id="X1TA53"/>
<keyword evidence="1" id="KW-1133">Transmembrane helix</keyword>
<dbReference type="InterPro" id="IPR040035">
    <property type="entry name" value="TMEM180"/>
</dbReference>
<evidence type="ECO:0000256" key="1">
    <source>
        <dbReference type="SAM" id="Phobius"/>
    </source>
</evidence>
<reference evidence="2" key="1">
    <citation type="journal article" date="2014" name="Front. Microbiol.">
        <title>High frequency of phylogenetically diverse reductive dehalogenase-homologous genes in deep subseafloor sedimentary metagenomes.</title>
        <authorList>
            <person name="Kawai M."/>
            <person name="Futagami T."/>
            <person name="Toyoda A."/>
            <person name="Takaki Y."/>
            <person name="Nishi S."/>
            <person name="Hori S."/>
            <person name="Arai W."/>
            <person name="Tsubouchi T."/>
            <person name="Morono Y."/>
            <person name="Uchiyama I."/>
            <person name="Ito T."/>
            <person name="Fujiyama A."/>
            <person name="Inagaki F."/>
            <person name="Takami H."/>
        </authorList>
    </citation>
    <scope>NUCLEOTIDE SEQUENCE</scope>
    <source>
        <strain evidence="2">Expedition CK06-06</strain>
    </source>
</reference>
<feature type="non-terminal residue" evidence="2">
    <location>
        <position position="1"/>
    </location>
</feature>
<name>X1TA53_9ZZZZ</name>
<proteinExistence type="predicted"/>
<protein>
    <submittedName>
        <fullName evidence="2">Uncharacterized protein</fullName>
    </submittedName>
</protein>
<feature type="transmembrane region" description="Helical" evidence="1">
    <location>
        <begin position="69"/>
        <end position="85"/>
    </location>
</feature>
<dbReference type="EMBL" id="BARW01023980">
    <property type="protein sequence ID" value="GAI88271.1"/>
    <property type="molecule type" value="Genomic_DNA"/>
</dbReference>
<organism evidence="2">
    <name type="scientific">marine sediment metagenome</name>
    <dbReference type="NCBI Taxonomy" id="412755"/>
    <lineage>
        <taxon>unclassified sequences</taxon>
        <taxon>metagenomes</taxon>
        <taxon>ecological metagenomes</taxon>
    </lineage>
</organism>
<dbReference type="PANTHER" id="PTHR28658">
    <property type="entry name" value="TRANSMEMBRANE PROTEIN 180"/>
    <property type="match status" value="1"/>
</dbReference>
<accession>X1TA53</accession>
<sequence length="148" mass="17251">GHGYNVNQIIFAPFGDNPILISQITITNNRDMPKDLRWIEYWGCYMYQFSLSAFAALLSEKLGKHPREVLFIIGMAIFMIINMLNDPLIGQWQDNTDVKKWGSRRIVYIKYFSPFLVIAFALMWFPWSTDAATPMGQFVMFLHFLISI</sequence>
<feature type="transmembrane region" description="Helical" evidence="1">
    <location>
        <begin position="38"/>
        <end position="57"/>
    </location>
</feature>
<feature type="transmembrane region" description="Helical" evidence="1">
    <location>
        <begin position="106"/>
        <end position="125"/>
    </location>
</feature>
<keyword evidence="1" id="KW-0472">Membrane</keyword>
<gene>
    <name evidence="2" type="ORF">S12H4_39644</name>
</gene>
<dbReference type="PANTHER" id="PTHR28658:SF1">
    <property type="entry name" value="MAJOR FACILITATOR SUPERFAMILY DOMAIN CONTAINING 13B"/>
    <property type="match status" value="1"/>
</dbReference>
<comment type="caution">
    <text evidence="2">The sequence shown here is derived from an EMBL/GenBank/DDBJ whole genome shotgun (WGS) entry which is preliminary data.</text>
</comment>
<evidence type="ECO:0000313" key="2">
    <source>
        <dbReference type="EMBL" id="GAI88271.1"/>
    </source>
</evidence>
<keyword evidence="1" id="KW-0812">Transmembrane</keyword>